<sequence>MVLASLCIQWKVVIGQSYLADLVEYRKMYFQKAYILGYLGFSTQSFMISDHVHERFPHQQDPRIYKWLTSH</sequence>
<dbReference type="AlphaFoldDB" id="A0A224Y4J8"/>
<protein>
    <submittedName>
        <fullName evidence="1">Putative secreted protein</fullName>
    </submittedName>
</protein>
<proteinExistence type="predicted"/>
<evidence type="ECO:0000313" key="1">
    <source>
        <dbReference type="EMBL" id="JAW16100.1"/>
    </source>
</evidence>
<name>A0A224Y4J8_9HEMI</name>
<reference evidence="1" key="1">
    <citation type="journal article" date="2018" name="PLoS Negl. Trop. Dis.">
        <title>An insight into the salivary gland and fat body transcriptome of Panstrongylus lignarius (Hemiptera: Heteroptera), the main vector of Chagas disease in Peru.</title>
        <authorList>
            <person name="Nevoa J.C."/>
            <person name="Mendes M.T."/>
            <person name="da Silva M.V."/>
            <person name="Soares S.C."/>
            <person name="Oliveira C.J.F."/>
            <person name="Ribeiro J.M.C."/>
        </authorList>
    </citation>
    <scope>NUCLEOTIDE SEQUENCE</scope>
</reference>
<organism evidence="1">
    <name type="scientific">Panstrongylus lignarius</name>
    <dbReference type="NCBI Taxonomy" id="156445"/>
    <lineage>
        <taxon>Eukaryota</taxon>
        <taxon>Metazoa</taxon>
        <taxon>Ecdysozoa</taxon>
        <taxon>Arthropoda</taxon>
        <taxon>Hexapoda</taxon>
        <taxon>Insecta</taxon>
        <taxon>Pterygota</taxon>
        <taxon>Neoptera</taxon>
        <taxon>Paraneoptera</taxon>
        <taxon>Hemiptera</taxon>
        <taxon>Heteroptera</taxon>
        <taxon>Panheteroptera</taxon>
        <taxon>Cimicomorpha</taxon>
        <taxon>Reduviidae</taxon>
        <taxon>Triatominae</taxon>
        <taxon>Panstrongylus</taxon>
    </lineage>
</organism>
<dbReference type="EMBL" id="GFTR01000326">
    <property type="protein sequence ID" value="JAW16100.1"/>
    <property type="molecule type" value="Transcribed_RNA"/>
</dbReference>
<accession>A0A224Y4J8</accession>